<dbReference type="InterPro" id="IPR045186">
    <property type="entry name" value="Indole-3-glycerol_P_synth"/>
</dbReference>
<dbReference type="RefSeq" id="WP_147014589.1">
    <property type="nucleotide sequence ID" value="NZ_VORB01000006.1"/>
</dbReference>
<keyword evidence="5" id="KW-0210">Decarboxylase</keyword>
<dbReference type="OrthoDB" id="9804217at2"/>
<evidence type="ECO:0000256" key="2">
    <source>
        <dbReference type="ARBA" id="ARBA00004696"/>
    </source>
</evidence>
<dbReference type="InterPro" id="IPR001468">
    <property type="entry name" value="Indole-3-GlycerolPSynthase_CS"/>
</dbReference>
<dbReference type="InterPro" id="IPR013785">
    <property type="entry name" value="Aldolase_TIM"/>
</dbReference>
<protein>
    <recommendedName>
        <fullName evidence="3">indole-3-glycerol-phosphate synthase</fullName>
        <ecNumber evidence="3">4.1.1.48</ecNumber>
    </recommendedName>
</protein>
<dbReference type="PANTHER" id="PTHR22854">
    <property type="entry name" value="TRYPTOPHAN BIOSYNTHESIS PROTEIN"/>
    <property type="match status" value="1"/>
</dbReference>
<keyword evidence="8" id="KW-0456">Lyase</keyword>
<dbReference type="GO" id="GO:0004425">
    <property type="term" value="F:indole-3-glycerol-phosphate synthase activity"/>
    <property type="evidence" value="ECO:0007669"/>
    <property type="project" value="UniProtKB-EC"/>
</dbReference>
<dbReference type="EMBL" id="VORB01000006">
    <property type="protein sequence ID" value="TXC78562.1"/>
    <property type="molecule type" value="Genomic_DNA"/>
</dbReference>
<dbReference type="InterPro" id="IPR011060">
    <property type="entry name" value="RibuloseP-bd_barrel"/>
</dbReference>
<dbReference type="AlphaFoldDB" id="A0A5C6UYS0"/>
<keyword evidence="6" id="KW-0822">Tryptophan biosynthesis</keyword>
<keyword evidence="4" id="KW-0028">Amino-acid biosynthesis</keyword>
<dbReference type="PROSITE" id="PS00614">
    <property type="entry name" value="IGPS"/>
    <property type="match status" value="1"/>
</dbReference>
<gene>
    <name evidence="10" type="ORF">FRX97_07535</name>
</gene>
<dbReference type="GO" id="GO:0000162">
    <property type="term" value="P:L-tryptophan biosynthetic process"/>
    <property type="evidence" value="ECO:0007669"/>
    <property type="project" value="UniProtKB-UniPathway"/>
</dbReference>
<evidence type="ECO:0000256" key="1">
    <source>
        <dbReference type="ARBA" id="ARBA00001633"/>
    </source>
</evidence>
<evidence type="ECO:0000256" key="5">
    <source>
        <dbReference type="ARBA" id="ARBA00022793"/>
    </source>
</evidence>
<dbReference type="Proteomes" id="UP000321168">
    <property type="component" value="Unassembled WGS sequence"/>
</dbReference>
<evidence type="ECO:0000259" key="9">
    <source>
        <dbReference type="Pfam" id="PF00218"/>
    </source>
</evidence>
<name>A0A5C6UYS0_9FLAO</name>
<evidence type="ECO:0000256" key="4">
    <source>
        <dbReference type="ARBA" id="ARBA00022605"/>
    </source>
</evidence>
<dbReference type="SUPFAM" id="SSF51366">
    <property type="entry name" value="Ribulose-phoshate binding barrel"/>
    <property type="match status" value="1"/>
</dbReference>
<evidence type="ECO:0000256" key="7">
    <source>
        <dbReference type="ARBA" id="ARBA00023141"/>
    </source>
</evidence>
<dbReference type="EC" id="4.1.1.48" evidence="3"/>
<dbReference type="PANTHER" id="PTHR22854:SF2">
    <property type="entry name" value="INDOLE-3-GLYCEROL-PHOSPHATE SYNTHASE"/>
    <property type="match status" value="1"/>
</dbReference>
<evidence type="ECO:0000256" key="3">
    <source>
        <dbReference type="ARBA" id="ARBA00012362"/>
    </source>
</evidence>
<comment type="pathway">
    <text evidence="2">Amino-acid biosynthesis; L-tryptophan biosynthesis; L-tryptophan from chorismate: step 4/5.</text>
</comment>
<keyword evidence="7" id="KW-0057">Aromatic amino acid biosynthesis</keyword>
<reference evidence="10 11" key="1">
    <citation type="submission" date="2019-08" db="EMBL/GenBank/DDBJ databases">
        <title>Genome of Luteibaculum oceani JCM 18817.</title>
        <authorList>
            <person name="Bowman J.P."/>
        </authorList>
    </citation>
    <scope>NUCLEOTIDE SEQUENCE [LARGE SCALE GENOMIC DNA]</scope>
    <source>
        <strain evidence="10 11">JCM 18817</strain>
    </source>
</reference>
<comment type="caution">
    <text evidence="10">The sequence shown here is derived from an EMBL/GenBank/DDBJ whole genome shotgun (WGS) entry which is preliminary data.</text>
</comment>
<feature type="domain" description="Indole-3-glycerol phosphate synthase" evidence="9">
    <location>
        <begin position="4"/>
        <end position="240"/>
    </location>
</feature>
<dbReference type="CDD" id="cd00331">
    <property type="entry name" value="IGPS"/>
    <property type="match status" value="1"/>
</dbReference>
<keyword evidence="11" id="KW-1185">Reference proteome</keyword>
<dbReference type="UniPathway" id="UPA00035">
    <property type="reaction ID" value="UER00043"/>
</dbReference>
<evidence type="ECO:0000313" key="10">
    <source>
        <dbReference type="EMBL" id="TXC78562.1"/>
    </source>
</evidence>
<evidence type="ECO:0000256" key="8">
    <source>
        <dbReference type="ARBA" id="ARBA00023239"/>
    </source>
</evidence>
<organism evidence="10 11">
    <name type="scientific">Luteibaculum oceani</name>
    <dbReference type="NCBI Taxonomy" id="1294296"/>
    <lineage>
        <taxon>Bacteria</taxon>
        <taxon>Pseudomonadati</taxon>
        <taxon>Bacteroidota</taxon>
        <taxon>Flavobacteriia</taxon>
        <taxon>Flavobacteriales</taxon>
        <taxon>Luteibaculaceae</taxon>
        <taxon>Luteibaculum</taxon>
    </lineage>
</organism>
<dbReference type="InterPro" id="IPR013798">
    <property type="entry name" value="Indole-3-glycerol_P_synth_dom"/>
</dbReference>
<proteinExistence type="predicted"/>
<accession>A0A5C6UYS0</accession>
<dbReference type="Gene3D" id="3.20.20.70">
    <property type="entry name" value="Aldolase class I"/>
    <property type="match status" value="1"/>
</dbReference>
<dbReference type="Pfam" id="PF00218">
    <property type="entry name" value="IGPS"/>
    <property type="match status" value="1"/>
</dbReference>
<evidence type="ECO:0000313" key="11">
    <source>
        <dbReference type="Proteomes" id="UP000321168"/>
    </source>
</evidence>
<comment type="catalytic activity">
    <reaction evidence="1">
        <text>1-(2-carboxyphenylamino)-1-deoxy-D-ribulose 5-phosphate + H(+) = (1S,2R)-1-C-(indol-3-yl)glycerol 3-phosphate + CO2 + H2O</text>
        <dbReference type="Rhea" id="RHEA:23476"/>
        <dbReference type="ChEBI" id="CHEBI:15377"/>
        <dbReference type="ChEBI" id="CHEBI:15378"/>
        <dbReference type="ChEBI" id="CHEBI:16526"/>
        <dbReference type="ChEBI" id="CHEBI:58613"/>
        <dbReference type="ChEBI" id="CHEBI:58866"/>
        <dbReference type="EC" id="4.1.1.48"/>
    </reaction>
</comment>
<dbReference type="GO" id="GO:0004640">
    <property type="term" value="F:phosphoribosylanthranilate isomerase activity"/>
    <property type="evidence" value="ECO:0007669"/>
    <property type="project" value="TreeGrafter"/>
</dbReference>
<sequence length="244" mass="27207">MTVLEKIVADKKEALVATKQRVSLAQLKDEAFYNRKSIEPKTNGKPFIITEFKRRSPSNPDINLHADLSQKVREYQSLGCSAISVLTETNYFGGSNADLISARTKCEVPILRKDFIVDSYQIHESKAIGADMVLLIAASLEKQQMADLFDLSLELGLTPLVEIHEEDELSKIPENTVWLGVNSRNLKTLETDKSKFLKIYPQLPSHTIKVAESAIKSKTEVDELFGLGYSAFLIGEAFMQGGLQ</sequence>
<evidence type="ECO:0000256" key="6">
    <source>
        <dbReference type="ARBA" id="ARBA00022822"/>
    </source>
</evidence>